<protein>
    <submittedName>
        <fullName evidence="5">S1 family peptidase</fullName>
    </submittedName>
</protein>
<gene>
    <name evidence="5" type="ORF">ACFS2C_21655</name>
</gene>
<dbReference type="SUPFAM" id="SSF50494">
    <property type="entry name" value="Trypsin-like serine proteases"/>
    <property type="match status" value="1"/>
</dbReference>
<evidence type="ECO:0000259" key="4">
    <source>
        <dbReference type="PROSITE" id="PS50240"/>
    </source>
</evidence>
<dbReference type="InterPro" id="IPR001314">
    <property type="entry name" value="Peptidase_S1A"/>
</dbReference>
<feature type="domain" description="Peptidase S1" evidence="4">
    <location>
        <begin position="30"/>
        <end position="252"/>
    </location>
</feature>
<dbReference type="InterPro" id="IPR001254">
    <property type="entry name" value="Trypsin_dom"/>
</dbReference>
<evidence type="ECO:0000256" key="1">
    <source>
        <dbReference type="ARBA" id="ARBA00007664"/>
    </source>
</evidence>
<dbReference type="PROSITE" id="PS00134">
    <property type="entry name" value="TRYPSIN_HIS"/>
    <property type="match status" value="1"/>
</dbReference>
<dbReference type="EMBL" id="JBHUOF010000040">
    <property type="protein sequence ID" value="MFD2801999.1"/>
    <property type="molecule type" value="Genomic_DNA"/>
</dbReference>
<sequence>MLSRVAGILAAAVMVVCAWPSPVSATQPYLIGGSESDQPYPFMASLQQGAGEHFCGASLIRPQWLLTAAHCVEQRTPGEFSARIGSADRTRGGEIARPAEVVVHPDYNLGAAGGDLALVRLSAPVRAQPVELATDAPVGTRTRLLGWGQTCPTQGCGEAPAMLRQLDTTIVDGTRCTAAFDAAKELCTDNPGGKGGACYGDSGGPQLVHVDGRWRLTGLSSRSGDDRAVCGAAPSIYTSAVAYAPWINDRVSSSPAA</sequence>
<comment type="similarity">
    <text evidence="1">Belongs to the peptidase S1 family.</text>
</comment>
<proteinExistence type="inferred from homology"/>
<dbReference type="InterPro" id="IPR043504">
    <property type="entry name" value="Peptidase_S1_PA_chymotrypsin"/>
</dbReference>
<dbReference type="PANTHER" id="PTHR24276">
    <property type="entry name" value="POLYSERASE-RELATED"/>
    <property type="match status" value="1"/>
</dbReference>
<keyword evidence="3" id="KW-0732">Signal</keyword>
<dbReference type="SMART" id="SM00020">
    <property type="entry name" value="Tryp_SPc"/>
    <property type="match status" value="1"/>
</dbReference>
<dbReference type="PROSITE" id="PS50240">
    <property type="entry name" value="TRYPSIN_DOM"/>
    <property type="match status" value="1"/>
</dbReference>
<organism evidence="5 6">
    <name type="scientific">Prauserella oleivorans</name>
    <dbReference type="NCBI Taxonomy" id="1478153"/>
    <lineage>
        <taxon>Bacteria</taxon>
        <taxon>Bacillati</taxon>
        <taxon>Actinomycetota</taxon>
        <taxon>Actinomycetes</taxon>
        <taxon>Pseudonocardiales</taxon>
        <taxon>Pseudonocardiaceae</taxon>
        <taxon>Prauserella</taxon>
    </lineage>
</organism>
<reference evidence="6" key="1">
    <citation type="journal article" date="2019" name="Int. J. Syst. Evol. Microbiol.">
        <title>The Global Catalogue of Microorganisms (GCM) 10K type strain sequencing project: providing services to taxonomists for standard genome sequencing and annotation.</title>
        <authorList>
            <consortium name="The Broad Institute Genomics Platform"/>
            <consortium name="The Broad Institute Genome Sequencing Center for Infectious Disease"/>
            <person name="Wu L."/>
            <person name="Ma J."/>
        </authorList>
    </citation>
    <scope>NUCLEOTIDE SEQUENCE [LARGE SCALE GENOMIC DNA]</scope>
    <source>
        <strain evidence="6">IBRC-M 10906</strain>
    </source>
</reference>
<dbReference type="PRINTS" id="PR00722">
    <property type="entry name" value="CHYMOTRYPSIN"/>
</dbReference>
<dbReference type="RefSeq" id="WP_377384434.1">
    <property type="nucleotide sequence ID" value="NZ_JBHSAN010000002.1"/>
</dbReference>
<accession>A0ABW5WE36</accession>
<evidence type="ECO:0000313" key="5">
    <source>
        <dbReference type="EMBL" id="MFD2801999.1"/>
    </source>
</evidence>
<dbReference type="InterPro" id="IPR050430">
    <property type="entry name" value="Peptidase_S1"/>
</dbReference>
<dbReference type="PANTHER" id="PTHR24276:SF98">
    <property type="entry name" value="FI18310P1-RELATED"/>
    <property type="match status" value="1"/>
</dbReference>
<dbReference type="Pfam" id="PF00089">
    <property type="entry name" value="Trypsin"/>
    <property type="match status" value="1"/>
</dbReference>
<name>A0ABW5WE36_9PSEU</name>
<dbReference type="InterPro" id="IPR009003">
    <property type="entry name" value="Peptidase_S1_PA"/>
</dbReference>
<comment type="caution">
    <text evidence="5">The sequence shown here is derived from an EMBL/GenBank/DDBJ whole genome shotgun (WGS) entry which is preliminary data.</text>
</comment>
<dbReference type="CDD" id="cd00190">
    <property type="entry name" value="Tryp_SPc"/>
    <property type="match status" value="1"/>
</dbReference>
<keyword evidence="6" id="KW-1185">Reference proteome</keyword>
<keyword evidence="2" id="KW-1015">Disulfide bond</keyword>
<dbReference type="Gene3D" id="2.40.10.10">
    <property type="entry name" value="Trypsin-like serine proteases"/>
    <property type="match status" value="1"/>
</dbReference>
<evidence type="ECO:0000256" key="3">
    <source>
        <dbReference type="SAM" id="SignalP"/>
    </source>
</evidence>
<dbReference type="InterPro" id="IPR018114">
    <property type="entry name" value="TRYPSIN_HIS"/>
</dbReference>
<evidence type="ECO:0000256" key="2">
    <source>
        <dbReference type="ARBA" id="ARBA00023157"/>
    </source>
</evidence>
<feature type="chain" id="PRO_5047109465" evidence="3">
    <location>
        <begin position="26"/>
        <end position="257"/>
    </location>
</feature>
<dbReference type="Proteomes" id="UP001597478">
    <property type="component" value="Unassembled WGS sequence"/>
</dbReference>
<feature type="signal peptide" evidence="3">
    <location>
        <begin position="1"/>
        <end position="25"/>
    </location>
</feature>
<evidence type="ECO:0000313" key="6">
    <source>
        <dbReference type="Proteomes" id="UP001597478"/>
    </source>
</evidence>